<sequence>MSAQKALRIVLTQEGSSFRLESATRIDKVLQPSDPLETSDGEFGAWVALEDGSGRHLFRRVLDNPLDLREVFTGERQEMRRVRIEEPQAVISFLMPLLDDAKTLTVHASDTGGKTATPAKPVFKVELRNLLARSKEGRPGHGRQ</sequence>
<proteinExistence type="predicted"/>
<dbReference type="Proteomes" id="UP000027471">
    <property type="component" value="Unassembled WGS sequence"/>
</dbReference>
<name>A0A074K1D4_9RHOB</name>
<accession>A0A074K1D4</accession>
<protein>
    <submittedName>
        <fullName evidence="1">Uncharacterized protein</fullName>
    </submittedName>
</protein>
<evidence type="ECO:0000313" key="2">
    <source>
        <dbReference type="Proteomes" id="UP000027471"/>
    </source>
</evidence>
<gene>
    <name evidence="1" type="ORF">DT23_00930</name>
</gene>
<reference evidence="1 2" key="1">
    <citation type="journal article" date="2015" name="Antonie Van Leeuwenhoek">
        <title>Thioclava indica sp. nov., isolated from surface seawater of the Indian Ocean.</title>
        <authorList>
            <person name="Liu Y."/>
            <person name="Lai Q."/>
            <person name="Du J."/>
            <person name="Xu H."/>
            <person name="Jiang L."/>
            <person name="Shao Z."/>
        </authorList>
    </citation>
    <scope>NUCLEOTIDE SEQUENCE [LARGE SCALE GENOMIC DNA]</scope>
    <source>
        <strain evidence="1 2">DT23-4</strain>
    </source>
</reference>
<organism evidence="1 2">
    <name type="scientific">Thioclava indica</name>
    <dbReference type="NCBI Taxonomy" id="1353528"/>
    <lineage>
        <taxon>Bacteria</taxon>
        <taxon>Pseudomonadati</taxon>
        <taxon>Pseudomonadota</taxon>
        <taxon>Alphaproteobacteria</taxon>
        <taxon>Rhodobacterales</taxon>
        <taxon>Paracoccaceae</taxon>
        <taxon>Thioclava</taxon>
    </lineage>
</organism>
<dbReference type="RefSeq" id="WP_038127258.1">
    <property type="nucleotide sequence ID" value="NZ_AUNB01000001.1"/>
</dbReference>
<comment type="caution">
    <text evidence="1">The sequence shown here is derived from an EMBL/GenBank/DDBJ whole genome shotgun (WGS) entry which is preliminary data.</text>
</comment>
<dbReference type="EMBL" id="AUNB01000001">
    <property type="protein sequence ID" value="KEO61563.1"/>
    <property type="molecule type" value="Genomic_DNA"/>
</dbReference>
<keyword evidence="2" id="KW-1185">Reference proteome</keyword>
<dbReference type="AlphaFoldDB" id="A0A074K1D4"/>
<evidence type="ECO:0000313" key="1">
    <source>
        <dbReference type="EMBL" id="KEO61563.1"/>
    </source>
</evidence>